<dbReference type="PRINTS" id="PR00413">
    <property type="entry name" value="HADHALOGNASE"/>
</dbReference>
<dbReference type="EMBL" id="SEOQ01000421">
    <property type="protein sequence ID" value="TFY63334.1"/>
    <property type="molecule type" value="Genomic_DNA"/>
</dbReference>
<dbReference type="AlphaFoldDB" id="A0A4Y9YLE3"/>
<organism evidence="2 3">
    <name type="scientific">Dentipellis fragilis</name>
    <dbReference type="NCBI Taxonomy" id="205917"/>
    <lineage>
        <taxon>Eukaryota</taxon>
        <taxon>Fungi</taxon>
        <taxon>Dikarya</taxon>
        <taxon>Basidiomycota</taxon>
        <taxon>Agaricomycotina</taxon>
        <taxon>Agaricomycetes</taxon>
        <taxon>Russulales</taxon>
        <taxon>Hericiaceae</taxon>
        <taxon>Dentipellis</taxon>
    </lineage>
</organism>
<dbReference type="InterPro" id="IPR023214">
    <property type="entry name" value="HAD_sf"/>
</dbReference>
<dbReference type="GO" id="GO:0016791">
    <property type="term" value="F:phosphatase activity"/>
    <property type="evidence" value="ECO:0007669"/>
    <property type="project" value="UniProtKB-ARBA"/>
</dbReference>
<reference evidence="2 3" key="1">
    <citation type="submission" date="2019-02" db="EMBL/GenBank/DDBJ databases">
        <title>Genome sequencing of the rare red list fungi Dentipellis fragilis.</title>
        <authorList>
            <person name="Buettner E."/>
            <person name="Kellner H."/>
        </authorList>
    </citation>
    <scope>NUCLEOTIDE SEQUENCE [LARGE SCALE GENOMIC DNA]</scope>
    <source>
        <strain evidence="2 3">DSM 105465</strain>
    </source>
</reference>
<evidence type="ECO:0000256" key="1">
    <source>
        <dbReference type="ARBA" id="ARBA00022801"/>
    </source>
</evidence>
<dbReference type="STRING" id="205917.A0A4Y9YLE3"/>
<dbReference type="Proteomes" id="UP000298327">
    <property type="component" value="Unassembled WGS sequence"/>
</dbReference>
<protein>
    <recommendedName>
        <fullName evidence="4">Haloacid dehalogenase</fullName>
    </recommendedName>
</protein>
<evidence type="ECO:0000313" key="3">
    <source>
        <dbReference type="Proteomes" id="UP000298327"/>
    </source>
</evidence>
<gene>
    <name evidence="2" type="ORF">EVG20_g6363</name>
</gene>
<dbReference type="SFLD" id="SFLDG01129">
    <property type="entry name" value="C1.5:_HAD__Beta-PGM__Phosphata"/>
    <property type="match status" value="1"/>
</dbReference>
<accession>A0A4Y9YLE3</accession>
<keyword evidence="3" id="KW-1185">Reference proteome</keyword>
<proteinExistence type="predicted"/>
<evidence type="ECO:0000313" key="2">
    <source>
        <dbReference type="EMBL" id="TFY63334.1"/>
    </source>
</evidence>
<dbReference type="Gene3D" id="1.10.150.750">
    <property type="match status" value="1"/>
</dbReference>
<dbReference type="SFLD" id="SFLDS00003">
    <property type="entry name" value="Haloacid_Dehalogenase"/>
    <property type="match status" value="1"/>
</dbReference>
<dbReference type="SUPFAM" id="SSF56784">
    <property type="entry name" value="HAD-like"/>
    <property type="match status" value="1"/>
</dbReference>
<dbReference type="InterPro" id="IPR036412">
    <property type="entry name" value="HAD-like_sf"/>
</dbReference>
<sequence length="274" mass="30287">MANADIPEPRLTQFKALVFDVYGTLVDWENGIFTALRPLLARSPASCDWTRKEALVAFASVENDLQAQHPELLYSELLAEVHRELTKRLGIEDASAEAPVARIEQGTSADATVDSKSADEHVRFGQSIGRWMPFPDTVDALQILARHFKLVVLSNVDKISFARTQALLTPPEGRSPFSHIITAQDTGAYKPSHIMLQRALADVKSRWGIEKDEVLVVAQSLFHDHKPANELGVPNVWIDRVGQVIGQDVDGVKWIWTFGTLGEMAAAVEADAKQ</sequence>
<dbReference type="PANTHER" id="PTHR43316:SF9">
    <property type="entry name" value="ACID DEHALOGENASE, PUTATIVE (AFU_ORTHOLOGUE AFUA_6G14460)-RELATED"/>
    <property type="match status" value="1"/>
</dbReference>
<dbReference type="InterPro" id="IPR051540">
    <property type="entry name" value="S-2-haloacid_dehalogenase"/>
</dbReference>
<keyword evidence="1" id="KW-0378">Hydrolase</keyword>
<dbReference type="Gene3D" id="3.40.50.1000">
    <property type="entry name" value="HAD superfamily/HAD-like"/>
    <property type="match status" value="1"/>
</dbReference>
<dbReference type="OrthoDB" id="20198at2759"/>
<evidence type="ECO:0008006" key="4">
    <source>
        <dbReference type="Google" id="ProtNLM"/>
    </source>
</evidence>
<dbReference type="PANTHER" id="PTHR43316">
    <property type="entry name" value="HYDROLASE, HALOACID DELAHOGENASE-RELATED"/>
    <property type="match status" value="1"/>
</dbReference>
<dbReference type="Pfam" id="PF00702">
    <property type="entry name" value="Hydrolase"/>
    <property type="match status" value="1"/>
</dbReference>
<name>A0A4Y9YLE3_9AGAM</name>
<dbReference type="InterPro" id="IPR006439">
    <property type="entry name" value="HAD-SF_hydro_IA"/>
</dbReference>
<comment type="caution">
    <text evidence="2">The sequence shown here is derived from an EMBL/GenBank/DDBJ whole genome shotgun (WGS) entry which is preliminary data.</text>
</comment>